<evidence type="ECO:0000313" key="4">
    <source>
        <dbReference type="Proteomes" id="UP001162880"/>
    </source>
</evidence>
<dbReference type="SUPFAM" id="SSF52499">
    <property type="entry name" value="Isochorismatase-like hydrolases"/>
    <property type="match status" value="1"/>
</dbReference>
<dbReference type="RefSeq" id="WP_243994431.1">
    <property type="nucleotide sequence ID" value="NZ_JALHLE010000019.1"/>
</dbReference>
<dbReference type="PANTHER" id="PTHR43540">
    <property type="entry name" value="PEROXYUREIDOACRYLATE/UREIDOACRYLATE AMIDOHYDROLASE-RELATED"/>
    <property type="match status" value="1"/>
</dbReference>
<comment type="caution">
    <text evidence="3">The sequence shown here is derived from an EMBL/GenBank/DDBJ whole genome shotgun (WGS) entry which is preliminary data.</text>
</comment>
<reference evidence="3" key="1">
    <citation type="submission" date="2022-03" db="EMBL/GenBank/DDBJ databases">
        <title>Identification of a novel bacterium isolated from mangrove sediments.</title>
        <authorList>
            <person name="Pan X."/>
        </authorList>
    </citation>
    <scope>NUCLEOTIDE SEQUENCE</scope>
    <source>
        <strain evidence="3">B2580</strain>
    </source>
</reference>
<dbReference type="InterPro" id="IPR000868">
    <property type="entry name" value="Isochorismatase-like_dom"/>
</dbReference>
<evidence type="ECO:0000259" key="2">
    <source>
        <dbReference type="Pfam" id="PF00857"/>
    </source>
</evidence>
<dbReference type="InterPro" id="IPR050272">
    <property type="entry name" value="Isochorismatase-like_hydrls"/>
</dbReference>
<keyword evidence="1 3" id="KW-0378">Hydrolase</keyword>
<accession>A0ABT0B323</accession>
<evidence type="ECO:0000313" key="3">
    <source>
        <dbReference type="EMBL" id="MCJ2179447.1"/>
    </source>
</evidence>
<dbReference type="EMBL" id="JALHLE010000019">
    <property type="protein sequence ID" value="MCJ2179447.1"/>
    <property type="molecule type" value="Genomic_DNA"/>
</dbReference>
<keyword evidence="4" id="KW-1185">Reference proteome</keyword>
<dbReference type="GO" id="GO:0016787">
    <property type="term" value="F:hydrolase activity"/>
    <property type="evidence" value="ECO:0007669"/>
    <property type="project" value="UniProtKB-KW"/>
</dbReference>
<proteinExistence type="predicted"/>
<dbReference type="CDD" id="cd00431">
    <property type="entry name" value="cysteine_hydrolases"/>
    <property type="match status" value="1"/>
</dbReference>
<feature type="domain" description="Isochorismatase-like" evidence="2">
    <location>
        <begin position="24"/>
        <end position="209"/>
    </location>
</feature>
<name>A0ABT0B323_9SPHN</name>
<organism evidence="3 4">
    <name type="scientific">Novosphingobium album</name>
    <name type="common">ex Hu et al. 2023</name>
    <dbReference type="NCBI Taxonomy" id="2930093"/>
    <lineage>
        <taxon>Bacteria</taxon>
        <taxon>Pseudomonadati</taxon>
        <taxon>Pseudomonadota</taxon>
        <taxon>Alphaproteobacteria</taxon>
        <taxon>Sphingomonadales</taxon>
        <taxon>Sphingomonadaceae</taxon>
        <taxon>Novosphingobium</taxon>
    </lineage>
</organism>
<evidence type="ECO:0000256" key="1">
    <source>
        <dbReference type="ARBA" id="ARBA00022801"/>
    </source>
</evidence>
<protein>
    <submittedName>
        <fullName evidence="3">Cysteine hydrolase</fullName>
    </submittedName>
</protein>
<dbReference type="Gene3D" id="3.40.50.850">
    <property type="entry name" value="Isochorismatase-like"/>
    <property type="match status" value="1"/>
</dbReference>
<gene>
    <name evidence="3" type="ORF">MTR64_12795</name>
</gene>
<dbReference type="Pfam" id="PF00857">
    <property type="entry name" value="Isochorismatase"/>
    <property type="match status" value="1"/>
</dbReference>
<sequence length="216" mass="23188">MAEAADLPHVAPDALAAMLPAETTALVVVDIQKDFAAPDGLVGGFGQDMTTVEAAIDRIEELIAAARKAGVTLAFMRVVTHPDTDPAVLKTLMVRRGQEGGEAICRTDNGGADYYRVKPEPGDIEIDKLMFDSFHGTDFDEQLKWRGIETLVMTGITTDCCVDSTARTGFHNGYNIFLVSDACAAYEPDLHTGTLNVLEKNLALLTSTDAVLKAWG</sequence>
<dbReference type="Proteomes" id="UP001162880">
    <property type="component" value="Unassembled WGS sequence"/>
</dbReference>
<dbReference type="InterPro" id="IPR036380">
    <property type="entry name" value="Isochorismatase-like_sf"/>
</dbReference>